<evidence type="ECO:0000256" key="4">
    <source>
        <dbReference type="ARBA" id="ARBA00023125"/>
    </source>
</evidence>
<evidence type="ECO:0000313" key="9">
    <source>
        <dbReference type="Proteomes" id="UP000321617"/>
    </source>
</evidence>
<evidence type="ECO:0000259" key="7">
    <source>
        <dbReference type="Pfam" id="PF08281"/>
    </source>
</evidence>
<dbReference type="EMBL" id="VLLL01000005">
    <property type="protein sequence ID" value="TWJ14989.1"/>
    <property type="molecule type" value="Genomic_DNA"/>
</dbReference>
<dbReference type="SUPFAM" id="SSF88946">
    <property type="entry name" value="Sigma2 domain of RNA polymerase sigma factors"/>
    <property type="match status" value="1"/>
</dbReference>
<evidence type="ECO:0000256" key="1">
    <source>
        <dbReference type="ARBA" id="ARBA00010641"/>
    </source>
</evidence>
<evidence type="ECO:0000313" key="8">
    <source>
        <dbReference type="EMBL" id="TWJ14989.1"/>
    </source>
</evidence>
<feature type="domain" description="RNA polymerase sigma-70 region 2" evidence="6">
    <location>
        <begin position="12"/>
        <end position="72"/>
    </location>
</feature>
<keyword evidence="4" id="KW-0238">DNA-binding</keyword>
<dbReference type="GO" id="GO:0016987">
    <property type="term" value="F:sigma factor activity"/>
    <property type="evidence" value="ECO:0007669"/>
    <property type="project" value="UniProtKB-KW"/>
</dbReference>
<dbReference type="InterPro" id="IPR014325">
    <property type="entry name" value="RNA_pol_sigma-E_actinobac"/>
</dbReference>
<keyword evidence="3" id="KW-0731">Sigma factor</keyword>
<dbReference type="GO" id="GO:0006352">
    <property type="term" value="P:DNA-templated transcription initiation"/>
    <property type="evidence" value="ECO:0007669"/>
    <property type="project" value="InterPro"/>
</dbReference>
<dbReference type="Proteomes" id="UP000321617">
    <property type="component" value="Unassembled WGS sequence"/>
</dbReference>
<gene>
    <name evidence="8" type="ORF">LX16_0684</name>
</gene>
<dbReference type="AlphaFoldDB" id="A0A562VAS6"/>
<evidence type="ECO:0000256" key="5">
    <source>
        <dbReference type="ARBA" id="ARBA00023163"/>
    </source>
</evidence>
<accession>A0A562VAS6</accession>
<dbReference type="Pfam" id="PF08281">
    <property type="entry name" value="Sigma70_r4_2"/>
    <property type="match status" value="1"/>
</dbReference>
<keyword evidence="2" id="KW-0805">Transcription regulation</keyword>
<comment type="caution">
    <text evidence="8">The sequence shown here is derived from an EMBL/GenBank/DDBJ whole genome shotgun (WGS) entry which is preliminary data.</text>
</comment>
<dbReference type="InterPro" id="IPR013325">
    <property type="entry name" value="RNA_pol_sigma_r2"/>
</dbReference>
<dbReference type="Pfam" id="PF04542">
    <property type="entry name" value="Sigma70_r2"/>
    <property type="match status" value="1"/>
</dbReference>
<dbReference type="NCBIfam" id="TIGR02983">
    <property type="entry name" value="SigE-fam_strep"/>
    <property type="match status" value="1"/>
</dbReference>
<dbReference type="InterPro" id="IPR039425">
    <property type="entry name" value="RNA_pol_sigma-70-like"/>
</dbReference>
<feature type="domain" description="RNA polymerase sigma factor 70 region 4 type 2" evidence="7">
    <location>
        <begin position="99"/>
        <end position="148"/>
    </location>
</feature>
<dbReference type="GO" id="GO:0003677">
    <property type="term" value="F:DNA binding"/>
    <property type="evidence" value="ECO:0007669"/>
    <property type="project" value="UniProtKB-KW"/>
</dbReference>
<keyword evidence="9" id="KW-1185">Reference proteome</keyword>
<keyword evidence="5" id="KW-0804">Transcription</keyword>
<dbReference type="PANTHER" id="PTHR43133:SF50">
    <property type="entry name" value="ECF RNA POLYMERASE SIGMA FACTOR SIGM"/>
    <property type="match status" value="1"/>
</dbReference>
<dbReference type="Gene3D" id="1.10.10.10">
    <property type="entry name" value="Winged helix-like DNA-binding domain superfamily/Winged helix DNA-binding domain"/>
    <property type="match status" value="1"/>
</dbReference>
<dbReference type="PANTHER" id="PTHR43133">
    <property type="entry name" value="RNA POLYMERASE ECF-TYPE SIGMA FACTO"/>
    <property type="match status" value="1"/>
</dbReference>
<proteinExistence type="inferred from homology"/>
<dbReference type="RefSeq" id="WP_147132921.1">
    <property type="nucleotide sequence ID" value="NZ_BAABIJ010000001.1"/>
</dbReference>
<evidence type="ECO:0000256" key="2">
    <source>
        <dbReference type="ARBA" id="ARBA00023015"/>
    </source>
</evidence>
<evidence type="ECO:0000259" key="6">
    <source>
        <dbReference type="Pfam" id="PF04542"/>
    </source>
</evidence>
<dbReference type="NCBIfam" id="TIGR02937">
    <property type="entry name" value="sigma70-ECF"/>
    <property type="match status" value="1"/>
</dbReference>
<dbReference type="InterPro" id="IPR013324">
    <property type="entry name" value="RNA_pol_sigma_r3/r4-like"/>
</dbReference>
<protein>
    <submittedName>
        <fullName evidence="8">RNA polymerase sigma-70 factor (Sigma-E family)</fullName>
    </submittedName>
</protein>
<dbReference type="InterPro" id="IPR036388">
    <property type="entry name" value="WH-like_DNA-bd_sf"/>
</dbReference>
<dbReference type="InterPro" id="IPR014284">
    <property type="entry name" value="RNA_pol_sigma-70_dom"/>
</dbReference>
<dbReference type="InterPro" id="IPR007627">
    <property type="entry name" value="RNA_pol_sigma70_r2"/>
</dbReference>
<dbReference type="SUPFAM" id="SSF88659">
    <property type="entry name" value="Sigma3 and sigma4 domains of RNA polymerase sigma factors"/>
    <property type="match status" value="1"/>
</dbReference>
<reference evidence="8 9" key="1">
    <citation type="journal article" date="2013" name="Stand. Genomic Sci.">
        <title>Genomic Encyclopedia of Type Strains, Phase I: The one thousand microbial genomes (KMG-I) project.</title>
        <authorList>
            <person name="Kyrpides N.C."/>
            <person name="Woyke T."/>
            <person name="Eisen J.A."/>
            <person name="Garrity G."/>
            <person name="Lilburn T.G."/>
            <person name="Beck B.J."/>
            <person name="Whitman W.B."/>
            <person name="Hugenholtz P."/>
            <person name="Klenk H.P."/>
        </authorList>
    </citation>
    <scope>NUCLEOTIDE SEQUENCE [LARGE SCALE GENOMIC DNA]</scope>
    <source>
        <strain evidence="8 9">DSM 45044</strain>
    </source>
</reference>
<name>A0A562VAS6_9ACTN</name>
<comment type="similarity">
    <text evidence="1">Belongs to the sigma-70 factor family. ECF subfamily.</text>
</comment>
<dbReference type="OrthoDB" id="3692620at2"/>
<organism evidence="8 9">
    <name type="scientific">Stackebrandtia albiflava</name>
    <dbReference type="NCBI Taxonomy" id="406432"/>
    <lineage>
        <taxon>Bacteria</taxon>
        <taxon>Bacillati</taxon>
        <taxon>Actinomycetota</taxon>
        <taxon>Actinomycetes</taxon>
        <taxon>Glycomycetales</taxon>
        <taxon>Glycomycetaceae</taxon>
        <taxon>Stackebrandtia</taxon>
    </lineage>
</organism>
<sequence>MDDFDEYVRTAGAALLRFAFLLCGDAHRAEDLVQEALARCHRRWRAIERRAGVDTYVRKAILRQYLSWYRLRSATERVVDRFDDRGGGEDTAQRVVDRDAMVRLLADLPRRQRAVLVLRYYEDVPDDRIAELLGCAPATVRVHARRGLDGLRRNPEMSNGFPTTEVRT</sequence>
<dbReference type="Gene3D" id="1.10.1740.10">
    <property type="match status" value="1"/>
</dbReference>
<evidence type="ECO:0000256" key="3">
    <source>
        <dbReference type="ARBA" id="ARBA00023082"/>
    </source>
</evidence>
<dbReference type="InterPro" id="IPR013249">
    <property type="entry name" value="RNA_pol_sigma70_r4_t2"/>
</dbReference>